<keyword evidence="6" id="KW-1185">Reference proteome</keyword>
<dbReference type="Pfam" id="PF07494">
    <property type="entry name" value="Reg_prop"/>
    <property type="match status" value="5"/>
</dbReference>
<dbReference type="PROSITE" id="PS50887">
    <property type="entry name" value="GGDEF"/>
    <property type="match status" value="1"/>
</dbReference>
<dbReference type="SUPFAM" id="SSF55073">
    <property type="entry name" value="Nucleotide cyclase"/>
    <property type="match status" value="1"/>
</dbReference>
<keyword evidence="3" id="KW-0472">Membrane</keyword>
<keyword evidence="5" id="KW-0548">Nucleotidyltransferase</keyword>
<dbReference type="InterPro" id="IPR050469">
    <property type="entry name" value="Diguanylate_Cyclase"/>
</dbReference>
<dbReference type="Pfam" id="PF07495">
    <property type="entry name" value="Y_Y_Y"/>
    <property type="match status" value="1"/>
</dbReference>
<gene>
    <name evidence="5" type="ORF">P8609_06470</name>
</gene>
<dbReference type="Gene3D" id="2.130.10.10">
    <property type="entry name" value="YVTN repeat-like/Quinoprotein amine dehydrogenase"/>
    <property type="match status" value="3"/>
</dbReference>
<feature type="domain" description="GGDEF" evidence="4">
    <location>
        <begin position="877"/>
        <end position="1009"/>
    </location>
</feature>
<dbReference type="InterPro" id="IPR011123">
    <property type="entry name" value="Y_Y_Y"/>
</dbReference>
<proteinExistence type="predicted"/>
<feature type="region of interest" description="Disordered" evidence="2">
    <location>
        <begin position="601"/>
        <end position="629"/>
    </location>
</feature>
<evidence type="ECO:0000256" key="2">
    <source>
        <dbReference type="SAM" id="MobiDB-lite"/>
    </source>
</evidence>
<keyword evidence="3" id="KW-0812">Transmembrane</keyword>
<dbReference type="PANTHER" id="PTHR45138:SF24">
    <property type="entry name" value="DIGUANYLATE CYCLASE DGCC-RELATED"/>
    <property type="match status" value="1"/>
</dbReference>
<dbReference type="InterPro" id="IPR011110">
    <property type="entry name" value="Reg_prop"/>
</dbReference>
<dbReference type="EC" id="2.7.7.65" evidence="1"/>
<dbReference type="InterPro" id="IPR013783">
    <property type="entry name" value="Ig-like_fold"/>
</dbReference>
<dbReference type="GO" id="GO:0052621">
    <property type="term" value="F:diguanylate cyclase activity"/>
    <property type="evidence" value="ECO:0007669"/>
    <property type="project" value="UniProtKB-EC"/>
</dbReference>
<dbReference type="SMART" id="SM00267">
    <property type="entry name" value="GGDEF"/>
    <property type="match status" value="1"/>
</dbReference>
<dbReference type="Proteomes" id="UP001233535">
    <property type="component" value="Unassembled WGS sequence"/>
</dbReference>
<dbReference type="NCBIfam" id="TIGR00254">
    <property type="entry name" value="GGDEF"/>
    <property type="match status" value="1"/>
</dbReference>
<keyword evidence="5" id="KW-0808">Transferase</keyword>
<dbReference type="PANTHER" id="PTHR45138">
    <property type="entry name" value="REGULATORY COMPONENTS OF SENSORY TRANSDUCTION SYSTEM"/>
    <property type="match status" value="1"/>
</dbReference>
<dbReference type="Gene3D" id="2.60.40.10">
    <property type="entry name" value="Immunoglobulins"/>
    <property type="match status" value="1"/>
</dbReference>
<dbReference type="EMBL" id="JARUHG010000001">
    <property type="protein sequence ID" value="MDR0182614.1"/>
    <property type="molecule type" value="Genomic_DNA"/>
</dbReference>
<feature type="transmembrane region" description="Helical" evidence="3">
    <location>
        <begin position="776"/>
        <end position="794"/>
    </location>
</feature>
<evidence type="ECO:0000256" key="1">
    <source>
        <dbReference type="ARBA" id="ARBA00012528"/>
    </source>
</evidence>
<evidence type="ECO:0000259" key="4">
    <source>
        <dbReference type="PROSITE" id="PS50887"/>
    </source>
</evidence>
<dbReference type="InterPro" id="IPR015943">
    <property type="entry name" value="WD40/YVTN_repeat-like_dom_sf"/>
</dbReference>
<evidence type="ECO:0000313" key="5">
    <source>
        <dbReference type="EMBL" id="MDR0182614.1"/>
    </source>
</evidence>
<dbReference type="SUPFAM" id="SSF63829">
    <property type="entry name" value="Calcium-dependent phosphotriesterase"/>
    <property type="match status" value="2"/>
</dbReference>
<sequence length="1015" mass="111865">MGATQTRGGRRGWRRWLLLCATWLPAVAIAITAPVAADAHPAVGPPPLRDYVIDEWTTRNGLPHNSLRDIAQTPEGHLWFATWEGAVRYNGIDFTVVGRGTRPGLRDNGIGALYVDPAGRLWLSDSRGNLGRLQGDGHWRFWERARDWPQALILDMAMDSRGRMWLLFENHGMGRLDPDDRFAYFPPPAGIPLPASFPRIAIDAEDRLWVGTMDGLVIRQPNGRWERAPPRWNLPSGLAWPYRAADGSLWLVASDRIYRLQGDGVVLVRHLPGLGHFTAMLRDRNGDLWLGTENHGLLRIGAHGVERLAAGDVLPNGRIASLLEDAEGNIWVGANGGLFRLRETLFSAITRRDGVSGDYVRAIFEDRDGDLWIGGGGGLDRLGADGRIRHVEVRNDASPGEERDALSVLSIAQGEDGDLWIGTYADGVFRLRDGRLQRRYAQDAGVPSGHVRAIAVDDAGVVWAGTRRGLVTLDGDGAHAPTVAGLPQGLITALASIDGALWIGSVEGAHVLRGDKVERIDLEASGARSVFGFRSVHGDVWIATDRGLYRHRDGRLARVGLEQGLPVDAVFQLVPDHVGNAWVTSNRGVLRIRMDALDTAADGSTAPVPNERYTEADGLPSAQANGSSSPAAILRRDGSVWIATAAGVASVDPARLQRYLDRQPPPTVIERVELDGRAVPFNARTALPGGKRIGVSYVGLSYVMSDRIRYRTRLLGLDADWIERDRQRTVEYMGLPPGDYVLQVAAAHPGGPWTQDVANWAFTIKPMWWQRADTRVVAVLLLLAALFVLYRYLVHRYRTKNVRLARLVNERTRDLQAQAERLLAADRERAQLLDRVRRQAVAYERQAREDALTGLPNRRRFDEVLKRDMAMAQRAGHPLCLALVDLDHFKRINDTHSHAVGDAVLREAAIVLAAGSRAADLLARLGGEEFALLLPHTTLDEAVVICERVQQAFATHAMWAGVEGLRVTFSVGVAQCRFDDTPARLLERADAAMYRAKNQGRNVICIDENPPEARL</sequence>
<dbReference type="InterPro" id="IPR000160">
    <property type="entry name" value="GGDEF_dom"/>
</dbReference>
<dbReference type="RefSeq" id="WP_309261732.1">
    <property type="nucleotide sequence ID" value="NZ_JARUHG010000001.1"/>
</dbReference>
<dbReference type="Gene3D" id="3.30.70.270">
    <property type="match status" value="1"/>
</dbReference>
<dbReference type="InterPro" id="IPR043128">
    <property type="entry name" value="Rev_trsase/Diguanyl_cyclase"/>
</dbReference>
<dbReference type="CDD" id="cd01949">
    <property type="entry name" value="GGDEF"/>
    <property type="match status" value="1"/>
</dbReference>
<protein>
    <recommendedName>
        <fullName evidence="1">diguanylate cyclase</fullName>
        <ecNumber evidence="1">2.7.7.65</ecNumber>
    </recommendedName>
</protein>
<reference evidence="5 6" key="1">
    <citation type="submission" date="2023-04" db="EMBL/GenBank/DDBJ databases">
        <title>Lysobacter sp. strain UC isolated from soil sample.</title>
        <authorList>
            <person name="Choksket S."/>
            <person name="Harshvardhan F."/>
            <person name="Rana R."/>
            <person name="Patil P.B."/>
            <person name="Korpole S."/>
        </authorList>
    </citation>
    <scope>NUCLEOTIDE SEQUENCE [LARGE SCALE GENOMIC DNA]</scope>
    <source>
        <strain evidence="5 6">UC</strain>
    </source>
</reference>
<dbReference type="InterPro" id="IPR029787">
    <property type="entry name" value="Nucleotide_cyclase"/>
</dbReference>
<name>A0ABU1CBP8_9GAMM</name>
<dbReference type="Pfam" id="PF00990">
    <property type="entry name" value="GGDEF"/>
    <property type="match status" value="1"/>
</dbReference>
<evidence type="ECO:0000313" key="6">
    <source>
        <dbReference type="Proteomes" id="UP001233535"/>
    </source>
</evidence>
<comment type="caution">
    <text evidence="5">The sequence shown here is derived from an EMBL/GenBank/DDBJ whole genome shotgun (WGS) entry which is preliminary data.</text>
</comment>
<organism evidence="5 6">
    <name type="scientific">Lysobacter arvi</name>
    <dbReference type="NCBI Taxonomy" id="3038776"/>
    <lineage>
        <taxon>Bacteria</taxon>
        <taxon>Pseudomonadati</taxon>
        <taxon>Pseudomonadota</taxon>
        <taxon>Gammaproteobacteria</taxon>
        <taxon>Lysobacterales</taxon>
        <taxon>Lysobacteraceae</taxon>
        <taxon>Lysobacter</taxon>
    </lineage>
</organism>
<keyword evidence="3" id="KW-1133">Transmembrane helix</keyword>
<evidence type="ECO:0000256" key="3">
    <source>
        <dbReference type="SAM" id="Phobius"/>
    </source>
</evidence>
<accession>A0ABU1CBP8</accession>